<reference evidence="1 3" key="1">
    <citation type="submission" date="2014-07" db="EMBL/GenBank/DDBJ databases">
        <title>Methanogenic archaea and the global carbon cycle.</title>
        <authorList>
            <person name="Henriksen J.R."/>
            <person name="Luke J."/>
            <person name="Reinhart S."/>
            <person name="Benedict M.N."/>
            <person name="Youngblut N.D."/>
            <person name="Metcalf M.E."/>
            <person name="Whitaker R.J."/>
            <person name="Metcalf W.W."/>
        </authorList>
    </citation>
    <scope>NUCLEOTIDE SEQUENCE [LARGE SCALE GENOMIC DNA]</scope>
    <source>
        <strain evidence="1 3">T4/M</strain>
    </source>
</reference>
<organism evidence="1 3">
    <name type="scientific">Methanosarcina siciliae T4/M</name>
    <dbReference type="NCBI Taxonomy" id="1434120"/>
    <lineage>
        <taxon>Archaea</taxon>
        <taxon>Methanobacteriati</taxon>
        <taxon>Methanobacteriota</taxon>
        <taxon>Stenosarchaea group</taxon>
        <taxon>Methanomicrobia</taxon>
        <taxon>Methanosarcinales</taxon>
        <taxon>Methanosarcinaceae</taxon>
        <taxon>Methanosarcina</taxon>
    </lineage>
</organism>
<dbReference type="KEGG" id="msw:MSSIT_2033"/>
<dbReference type="EMBL" id="CP009506">
    <property type="protein sequence ID" value="AKB28752.1"/>
    <property type="molecule type" value="Genomic_DNA"/>
</dbReference>
<proteinExistence type="predicted"/>
<evidence type="ECO:0000313" key="1">
    <source>
        <dbReference type="EMBL" id="AKB27276.1"/>
    </source>
</evidence>
<accession>A0A0E3L7S4</accession>
<dbReference type="EMBL" id="CP009506">
    <property type="protein sequence ID" value="AKB27276.1"/>
    <property type="molecule type" value="Genomic_DNA"/>
</dbReference>
<dbReference type="PATRIC" id="fig|1434120.4.peg.2626"/>
<keyword evidence="3" id="KW-1185">Reference proteome</keyword>
<evidence type="ECO:0008006" key="4">
    <source>
        <dbReference type="Google" id="ProtNLM"/>
    </source>
</evidence>
<dbReference type="AlphaFoldDB" id="A0A0E3L7S4"/>
<gene>
    <name evidence="1" type="ORF">MSSIT_0557</name>
    <name evidence="2" type="ORF">MSSIT_2033</name>
</gene>
<protein>
    <recommendedName>
        <fullName evidence="4">Mobile element protein</fullName>
    </recommendedName>
</protein>
<dbReference type="Proteomes" id="UP000033111">
    <property type="component" value="Chromosome"/>
</dbReference>
<sequence>MKNYEDDGPWMWVSFAPGCRLILDFVIGPRKQYVADKLVELTIKHLPDKIPLFVTDGLNFYKEALLKQFGVLIEFPRTGKRGRPKKPKIVSSEDLRCAQVVKTRKNGVLEKVEKKIIFGEDIEQSEISTTLLERQNLTFRQDNNRVSRKTIGFSKMKEWLEIQMKLYCTYFNFCRGHGGLRYKDERGVECKNTPAREAGITESKWTLKEILTFRCFKTSIG</sequence>
<evidence type="ECO:0000313" key="3">
    <source>
        <dbReference type="Proteomes" id="UP000033111"/>
    </source>
</evidence>
<dbReference type="HOGENOM" id="CLU_054009_2_0_2"/>
<evidence type="ECO:0000313" key="2">
    <source>
        <dbReference type="EMBL" id="AKB28752.1"/>
    </source>
</evidence>
<dbReference type="KEGG" id="msw:MSSIT_0557"/>
<name>A0A0E3L7S4_9EURY</name>